<sequence length="119" mass="13549">MTILTILLRSFCLMVDYVCAVVLRTSAFMEPMMIHDHYVPWLALHTLPSESSGCWRFKCYLDHTLSYQSYDEDIGKSDFKHHYLMATSIIPSGPQCVAATPNTTCMGQKLNAPHERSQC</sequence>
<feature type="chain" id="PRO_5042620112" description="Secreted protein" evidence="1">
    <location>
        <begin position="21"/>
        <end position="119"/>
    </location>
</feature>
<keyword evidence="3" id="KW-1185">Reference proteome</keyword>
<organism evidence="2 3">
    <name type="scientific">Colletotrichum phormii</name>
    <dbReference type="NCBI Taxonomy" id="359342"/>
    <lineage>
        <taxon>Eukaryota</taxon>
        <taxon>Fungi</taxon>
        <taxon>Dikarya</taxon>
        <taxon>Ascomycota</taxon>
        <taxon>Pezizomycotina</taxon>
        <taxon>Sordariomycetes</taxon>
        <taxon>Hypocreomycetidae</taxon>
        <taxon>Glomerellales</taxon>
        <taxon>Glomerellaceae</taxon>
        <taxon>Colletotrichum</taxon>
        <taxon>Colletotrichum acutatum species complex</taxon>
    </lineage>
</organism>
<feature type="signal peptide" evidence="1">
    <location>
        <begin position="1"/>
        <end position="20"/>
    </location>
</feature>
<evidence type="ECO:0000313" key="3">
    <source>
        <dbReference type="Proteomes" id="UP001243989"/>
    </source>
</evidence>
<dbReference type="GeneID" id="85466939"/>
<protein>
    <recommendedName>
        <fullName evidence="4">Secreted protein</fullName>
    </recommendedName>
</protein>
<accession>A0AAJ0EIL0</accession>
<evidence type="ECO:0000313" key="2">
    <source>
        <dbReference type="EMBL" id="KAK1640478.1"/>
    </source>
</evidence>
<comment type="caution">
    <text evidence="2">The sequence shown here is derived from an EMBL/GenBank/DDBJ whole genome shotgun (WGS) entry which is preliminary data.</text>
</comment>
<keyword evidence="1" id="KW-0732">Signal</keyword>
<evidence type="ECO:0000256" key="1">
    <source>
        <dbReference type="SAM" id="SignalP"/>
    </source>
</evidence>
<gene>
    <name evidence="2" type="ORF">BDP81DRAFT_164046</name>
</gene>
<dbReference type="AlphaFoldDB" id="A0AAJ0EIL0"/>
<dbReference type="EMBL" id="JAHMHQ010000004">
    <property type="protein sequence ID" value="KAK1640478.1"/>
    <property type="molecule type" value="Genomic_DNA"/>
</dbReference>
<dbReference type="Proteomes" id="UP001243989">
    <property type="component" value="Unassembled WGS sequence"/>
</dbReference>
<name>A0AAJ0EIL0_9PEZI</name>
<proteinExistence type="predicted"/>
<dbReference type="RefSeq" id="XP_060449085.1">
    <property type="nucleotide sequence ID" value="XM_060582077.1"/>
</dbReference>
<evidence type="ECO:0008006" key="4">
    <source>
        <dbReference type="Google" id="ProtNLM"/>
    </source>
</evidence>
<reference evidence="2" key="1">
    <citation type="submission" date="2021-06" db="EMBL/GenBank/DDBJ databases">
        <title>Comparative genomics, transcriptomics and evolutionary studies reveal genomic signatures of adaptation to plant cell wall in hemibiotrophic fungi.</title>
        <authorList>
            <consortium name="DOE Joint Genome Institute"/>
            <person name="Baroncelli R."/>
            <person name="Diaz J.F."/>
            <person name="Benocci T."/>
            <person name="Peng M."/>
            <person name="Battaglia E."/>
            <person name="Haridas S."/>
            <person name="Andreopoulos W."/>
            <person name="Labutti K."/>
            <person name="Pangilinan J."/>
            <person name="Floch G.L."/>
            <person name="Makela M.R."/>
            <person name="Henrissat B."/>
            <person name="Grigoriev I.V."/>
            <person name="Crouch J.A."/>
            <person name="De Vries R.P."/>
            <person name="Sukno S.A."/>
            <person name="Thon M.R."/>
        </authorList>
    </citation>
    <scope>NUCLEOTIDE SEQUENCE</scope>
    <source>
        <strain evidence="2">CBS 102054</strain>
    </source>
</reference>